<evidence type="ECO:0000313" key="1">
    <source>
        <dbReference type="EMBL" id="JAI06574.1"/>
    </source>
</evidence>
<reference evidence="1" key="1">
    <citation type="submission" date="2014-11" db="EMBL/GenBank/DDBJ databases">
        <authorList>
            <person name="Amaro Gonzalez C."/>
        </authorList>
    </citation>
    <scope>NUCLEOTIDE SEQUENCE</scope>
</reference>
<dbReference type="AlphaFoldDB" id="A0A0E9XXZ6"/>
<dbReference type="EMBL" id="GBXM01002004">
    <property type="protein sequence ID" value="JAI06574.1"/>
    <property type="molecule type" value="Transcribed_RNA"/>
</dbReference>
<protein>
    <submittedName>
        <fullName evidence="1">Uncharacterized protein</fullName>
    </submittedName>
</protein>
<accession>A0A0E9XXZ6</accession>
<organism evidence="1">
    <name type="scientific">Anguilla anguilla</name>
    <name type="common">European freshwater eel</name>
    <name type="synonym">Muraena anguilla</name>
    <dbReference type="NCBI Taxonomy" id="7936"/>
    <lineage>
        <taxon>Eukaryota</taxon>
        <taxon>Metazoa</taxon>
        <taxon>Chordata</taxon>
        <taxon>Craniata</taxon>
        <taxon>Vertebrata</taxon>
        <taxon>Euteleostomi</taxon>
        <taxon>Actinopterygii</taxon>
        <taxon>Neopterygii</taxon>
        <taxon>Teleostei</taxon>
        <taxon>Anguilliformes</taxon>
        <taxon>Anguillidae</taxon>
        <taxon>Anguilla</taxon>
    </lineage>
</organism>
<reference evidence="1" key="2">
    <citation type="journal article" date="2015" name="Fish Shellfish Immunol.">
        <title>Early steps in the European eel (Anguilla anguilla)-Vibrio vulnificus interaction in the gills: Role of the RtxA13 toxin.</title>
        <authorList>
            <person name="Callol A."/>
            <person name="Pajuelo D."/>
            <person name="Ebbesson L."/>
            <person name="Teles M."/>
            <person name="MacKenzie S."/>
            <person name="Amaro C."/>
        </authorList>
    </citation>
    <scope>NUCLEOTIDE SEQUENCE</scope>
</reference>
<name>A0A0E9XXZ6_ANGAN</name>
<proteinExistence type="predicted"/>
<sequence>MFIKTTMKIAHQNHWHSIVALNFPVLDFIRLKDNNCPLKGKVIFSGVRGVPQVNLHYPTLT</sequence>